<dbReference type="GO" id="GO:0004222">
    <property type="term" value="F:metalloendopeptidase activity"/>
    <property type="evidence" value="ECO:0007669"/>
    <property type="project" value="TreeGrafter"/>
</dbReference>
<dbReference type="Pfam" id="PF01551">
    <property type="entry name" value="Peptidase_M23"/>
    <property type="match status" value="1"/>
</dbReference>
<dbReference type="PANTHER" id="PTHR21666:SF285">
    <property type="entry name" value="M23 FAMILY METALLOPEPTIDASE"/>
    <property type="match status" value="1"/>
</dbReference>
<dbReference type="RefSeq" id="WP_069957696.1">
    <property type="nucleotide sequence ID" value="NZ_MCGG01000021.1"/>
</dbReference>
<accession>A0A1E5Q841</accession>
<dbReference type="OrthoDB" id="9815245at2"/>
<dbReference type="STRING" id="28181.BEN30_08905"/>
<sequence>MRFFLVLCTFFALPFAAQAVELNGTLAQGGLVVGQVQPGSVVTLDGQTVAVAANGAFVMGFSRDAEPRARLKVLGPGGSVEEQTLSIAKQTYQVQRIDGLPTRKVTPNPADVAHIKADNAKIGAVRSSMSTDPRFLSGFHWPVSGPISGVFGSQRILNGTPKSPHNGVDVAAPRGSIIQAPADGVVALVADDMFYTGKTMMIDHGLGLTSVYAHMDDIFVIEGQVLSQGDALGTVGQTGRATGPHLHWGLTWKAVHVDPQLAAGPMMK</sequence>
<dbReference type="Gene3D" id="2.70.70.10">
    <property type="entry name" value="Glucose Permease (Domain IIA)"/>
    <property type="match status" value="1"/>
</dbReference>
<gene>
    <name evidence="3" type="ORF">BEN30_08905</name>
</gene>
<dbReference type="InterPro" id="IPR050570">
    <property type="entry name" value="Cell_wall_metabolism_enzyme"/>
</dbReference>
<evidence type="ECO:0000259" key="2">
    <source>
        <dbReference type="Pfam" id="PF01551"/>
    </source>
</evidence>
<dbReference type="FunFam" id="2.70.70.10:FF:000019">
    <property type="entry name" value="M23 family peptidase"/>
    <property type="match status" value="1"/>
</dbReference>
<reference evidence="4" key="1">
    <citation type="submission" date="2016-07" db="EMBL/GenBank/DDBJ databases">
        <authorList>
            <person name="Florea S."/>
            <person name="Webb J.S."/>
            <person name="Jaromczyk J."/>
            <person name="Schardl C.L."/>
        </authorList>
    </citation>
    <scope>NUCLEOTIDE SEQUENCE [LARGE SCALE GENOMIC DNA]</scope>
    <source>
        <strain evidence="4">MV-1</strain>
    </source>
</reference>
<feature type="signal peptide" evidence="1">
    <location>
        <begin position="1"/>
        <end position="19"/>
    </location>
</feature>
<dbReference type="EMBL" id="MCGG01000021">
    <property type="protein sequence ID" value="OEJ67543.1"/>
    <property type="molecule type" value="Genomic_DNA"/>
</dbReference>
<dbReference type="InterPro" id="IPR016047">
    <property type="entry name" value="M23ase_b-sheet_dom"/>
</dbReference>
<dbReference type="PANTHER" id="PTHR21666">
    <property type="entry name" value="PEPTIDASE-RELATED"/>
    <property type="match status" value="1"/>
</dbReference>
<dbReference type="InterPro" id="IPR011055">
    <property type="entry name" value="Dup_hybrid_motif"/>
</dbReference>
<keyword evidence="4" id="KW-1185">Reference proteome</keyword>
<organism evidence="3 4">
    <name type="scientific">Magnetovibrio blakemorei</name>
    <dbReference type="NCBI Taxonomy" id="28181"/>
    <lineage>
        <taxon>Bacteria</taxon>
        <taxon>Pseudomonadati</taxon>
        <taxon>Pseudomonadota</taxon>
        <taxon>Alphaproteobacteria</taxon>
        <taxon>Rhodospirillales</taxon>
        <taxon>Magnetovibrionaceae</taxon>
        <taxon>Magnetovibrio</taxon>
    </lineage>
</organism>
<dbReference type="Proteomes" id="UP000095347">
    <property type="component" value="Unassembled WGS sequence"/>
</dbReference>
<keyword evidence="1" id="KW-0732">Signal</keyword>
<dbReference type="AlphaFoldDB" id="A0A1E5Q841"/>
<protein>
    <submittedName>
        <fullName evidence="3">Peptidase</fullName>
    </submittedName>
</protein>
<evidence type="ECO:0000256" key="1">
    <source>
        <dbReference type="SAM" id="SignalP"/>
    </source>
</evidence>
<feature type="domain" description="M23ase beta-sheet core" evidence="2">
    <location>
        <begin position="164"/>
        <end position="259"/>
    </location>
</feature>
<proteinExistence type="predicted"/>
<dbReference type="CDD" id="cd12797">
    <property type="entry name" value="M23_peptidase"/>
    <property type="match status" value="1"/>
</dbReference>
<evidence type="ECO:0000313" key="4">
    <source>
        <dbReference type="Proteomes" id="UP000095347"/>
    </source>
</evidence>
<feature type="chain" id="PRO_5009184119" evidence="1">
    <location>
        <begin position="20"/>
        <end position="268"/>
    </location>
</feature>
<evidence type="ECO:0000313" key="3">
    <source>
        <dbReference type="EMBL" id="OEJ67543.1"/>
    </source>
</evidence>
<name>A0A1E5Q841_9PROT</name>
<comment type="caution">
    <text evidence="3">The sequence shown here is derived from an EMBL/GenBank/DDBJ whole genome shotgun (WGS) entry which is preliminary data.</text>
</comment>
<dbReference type="SUPFAM" id="SSF51261">
    <property type="entry name" value="Duplicated hybrid motif"/>
    <property type="match status" value="1"/>
</dbReference>